<evidence type="ECO:0008006" key="2">
    <source>
        <dbReference type="Google" id="ProtNLM"/>
    </source>
</evidence>
<reference evidence="1" key="1">
    <citation type="submission" date="2019-08" db="EMBL/GenBank/DDBJ databases">
        <authorList>
            <person name="Kucharzyk K."/>
            <person name="Murdoch R.W."/>
            <person name="Higgins S."/>
            <person name="Loffler F."/>
        </authorList>
    </citation>
    <scope>NUCLEOTIDE SEQUENCE</scope>
</reference>
<accession>A0A645HJK3</accession>
<dbReference type="Gene3D" id="3.40.190.10">
    <property type="entry name" value="Periplasmic binding protein-like II"/>
    <property type="match status" value="2"/>
</dbReference>
<dbReference type="EMBL" id="VSSQ01090371">
    <property type="protein sequence ID" value="MPN36314.1"/>
    <property type="molecule type" value="Genomic_DNA"/>
</dbReference>
<proteinExistence type="predicted"/>
<protein>
    <recommendedName>
        <fullName evidence="2">Extracellular solute-binding protein</fullName>
    </recommendedName>
</protein>
<evidence type="ECO:0000313" key="1">
    <source>
        <dbReference type="EMBL" id="MPN36314.1"/>
    </source>
</evidence>
<organism evidence="1">
    <name type="scientific">bioreactor metagenome</name>
    <dbReference type="NCBI Taxonomy" id="1076179"/>
    <lineage>
        <taxon>unclassified sequences</taxon>
        <taxon>metagenomes</taxon>
        <taxon>ecological metagenomes</taxon>
    </lineage>
</organism>
<comment type="caution">
    <text evidence="1">The sequence shown here is derived from an EMBL/GenBank/DDBJ whole genome shotgun (WGS) entry which is preliminary data.</text>
</comment>
<dbReference type="Pfam" id="PF01547">
    <property type="entry name" value="SBP_bac_1"/>
    <property type="match status" value="1"/>
</dbReference>
<sequence>MLDAGYFNRSPHPNSLAWDSGANEMVYRGEAAMTLMGTWNIGYFTNAAHGWVAGRDFDFFPFPVIDPQLPRVAMGPIDGLVLPRQAANPAGARAVLAYFAGATAQQAFSRGSGALAPNRQVPASAYSELQQRVGDEINRSPIFTFAFDLAAPPAVASLGLDAFADFLAFPQSYPEIVRQLAARAALPGKTPQ</sequence>
<gene>
    <name evidence="1" type="ORF">SDC9_183823</name>
</gene>
<dbReference type="SUPFAM" id="SSF53850">
    <property type="entry name" value="Periplasmic binding protein-like II"/>
    <property type="match status" value="1"/>
</dbReference>
<dbReference type="AlphaFoldDB" id="A0A645HJK3"/>
<dbReference type="InterPro" id="IPR006059">
    <property type="entry name" value="SBP"/>
</dbReference>
<name>A0A645HJK3_9ZZZZ</name>